<feature type="region of interest" description="Disordered" evidence="1">
    <location>
        <begin position="1"/>
        <end position="53"/>
    </location>
</feature>
<evidence type="ECO:0000313" key="2">
    <source>
        <dbReference type="EMBL" id="CAL1546073.1"/>
    </source>
</evidence>
<feature type="region of interest" description="Disordered" evidence="1">
    <location>
        <begin position="302"/>
        <end position="344"/>
    </location>
</feature>
<feature type="compositionally biased region" description="Basic and acidic residues" evidence="1">
    <location>
        <begin position="85"/>
        <end position="96"/>
    </location>
</feature>
<reference evidence="2 3" key="1">
    <citation type="submission" date="2024-04" db="EMBL/GenBank/DDBJ databases">
        <authorList>
            <consortium name="Genoscope - CEA"/>
            <person name="William W."/>
        </authorList>
    </citation>
    <scope>NUCLEOTIDE SEQUENCE [LARGE SCALE GENOMIC DNA]</scope>
</reference>
<dbReference type="Proteomes" id="UP001497497">
    <property type="component" value="Unassembled WGS sequence"/>
</dbReference>
<feature type="compositionally biased region" description="Acidic residues" evidence="1">
    <location>
        <begin position="162"/>
        <end position="182"/>
    </location>
</feature>
<dbReference type="PANTHER" id="PTHR13464">
    <property type="entry name" value="TRANSCRIPTIONAL REGULATOR PROTEIN HCNGP"/>
    <property type="match status" value="1"/>
</dbReference>
<dbReference type="AlphaFoldDB" id="A0AAV2IG99"/>
<organism evidence="2 3">
    <name type="scientific">Lymnaea stagnalis</name>
    <name type="common">Great pond snail</name>
    <name type="synonym">Helix stagnalis</name>
    <dbReference type="NCBI Taxonomy" id="6523"/>
    <lineage>
        <taxon>Eukaryota</taxon>
        <taxon>Metazoa</taxon>
        <taxon>Spiralia</taxon>
        <taxon>Lophotrochozoa</taxon>
        <taxon>Mollusca</taxon>
        <taxon>Gastropoda</taxon>
        <taxon>Heterobranchia</taxon>
        <taxon>Euthyneura</taxon>
        <taxon>Panpulmonata</taxon>
        <taxon>Hygrophila</taxon>
        <taxon>Lymnaeoidea</taxon>
        <taxon>Lymnaeidae</taxon>
        <taxon>Lymnaea</taxon>
    </lineage>
</organism>
<evidence type="ECO:0008006" key="4">
    <source>
        <dbReference type="Google" id="ProtNLM"/>
    </source>
</evidence>
<feature type="compositionally biased region" description="Polar residues" evidence="1">
    <location>
        <begin position="136"/>
        <end position="147"/>
    </location>
</feature>
<dbReference type="InterPro" id="IPR012479">
    <property type="entry name" value="SAP30BP"/>
</dbReference>
<feature type="compositionally biased region" description="Polar residues" evidence="1">
    <location>
        <begin position="183"/>
        <end position="200"/>
    </location>
</feature>
<dbReference type="GO" id="GO:0005634">
    <property type="term" value="C:nucleus"/>
    <property type="evidence" value="ECO:0007669"/>
    <property type="project" value="TreeGrafter"/>
</dbReference>
<feature type="compositionally biased region" description="Basic residues" evidence="1">
    <location>
        <begin position="112"/>
        <end position="121"/>
    </location>
</feature>
<sequence length="397" mass="44367">MEMIRNDSASAISSLQMDYGDSDEEENDSRNNSRINPEEVIVTNEESSTQDLNSRETIHSEQDFHMADIIIDEKGVPLADYEKDIDEKTDKKRELEISPVELISDDEDGHHSNKINQHHHSPIVPDDIRKQAVSEAINTDSPSSQGSLKPGKKATRLVSYGPDEDVDESSTSEEDEIDDNQEPSDSASPELTSTDASILSRSVLNMASDDIKIPPEPPGPCSVQLQKTIKEYYERMRREGLDMNRSIQSKKTFRNPSIYDKLIDFCHIDEKGTNFPPEIYDPHIWGKESFYDELDKIQRKDMERREKEKKERTKIEFLTGTKKPASVDGSLGPSDEKKRKTKWDAQPAGMIHVSKIPSASQNPGVVNLTAMATGTKATIIPAVGSLSKKTSSSSSGK</sequence>
<keyword evidence="3" id="KW-1185">Reference proteome</keyword>
<dbReference type="EMBL" id="CAXITT010000768">
    <property type="protein sequence ID" value="CAL1546073.1"/>
    <property type="molecule type" value="Genomic_DNA"/>
</dbReference>
<evidence type="ECO:0000313" key="3">
    <source>
        <dbReference type="Proteomes" id="UP001497497"/>
    </source>
</evidence>
<dbReference type="Pfam" id="PF07818">
    <property type="entry name" value="HCNGP"/>
    <property type="match status" value="1"/>
</dbReference>
<name>A0AAV2IG99_LYMST</name>
<dbReference type="PANTHER" id="PTHR13464:SF0">
    <property type="entry name" value="SAP30-BINDING PROTEIN"/>
    <property type="match status" value="1"/>
</dbReference>
<feature type="compositionally biased region" description="Basic and acidic residues" evidence="1">
    <location>
        <begin position="302"/>
        <end position="315"/>
    </location>
</feature>
<feature type="region of interest" description="Disordered" evidence="1">
    <location>
        <begin position="85"/>
        <end position="200"/>
    </location>
</feature>
<dbReference type="GO" id="GO:0006355">
    <property type="term" value="P:regulation of DNA-templated transcription"/>
    <property type="evidence" value="ECO:0007669"/>
    <property type="project" value="InterPro"/>
</dbReference>
<evidence type="ECO:0000256" key="1">
    <source>
        <dbReference type="SAM" id="MobiDB-lite"/>
    </source>
</evidence>
<feature type="compositionally biased region" description="Polar residues" evidence="1">
    <location>
        <begin position="7"/>
        <end position="16"/>
    </location>
</feature>
<accession>A0AAV2IG99</accession>
<protein>
    <recommendedName>
        <fullName evidence="4">SAP30-binding protein</fullName>
    </recommendedName>
</protein>
<gene>
    <name evidence="2" type="ORF">GSLYS_00019450001</name>
</gene>
<proteinExistence type="predicted"/>
<comment type="caution">
    <text evidence="2">The sequence shown here is derived from an EMBL/GenBank/DDBJ whole genome shotgun (WGS) entry which is preliminary data.</text>
</comment>